<dbReference type="Pfam" id="PF01312">
    <property type="entry name" value="Bac_export_2"/>
    <property type="match status" value="1"/>
</dbReference>
<dbReference type="Proteomes" id="UP000001552">
    <property type="component" value="Chromosome"/>
</dbReference>
<accession>D3T390</accession>
<dbReference type="SUPFAM" id="SSF160544">
    <property type="entry name" value="EscU C-terminal domain-like"/>
    <property type="match status" value="1"/>
</dbReference>
<dbReference type="PANTHER" id="PTHR30531">
    <property type="entry name" value="FLAGELLAR BIOSYNTHETIC PROTEIN FLHB"/>
    <property type="match status" value="1"/>
</dbReference>
<dbReference type="GO" id="GO:0005886">
    <property type="term" value="C:plasma membrane"/>
    <property type="evidence" value="ECO:0007669"/>
    <property type="project" value="TreeGrafter"/>
</dbReference>
<proteinExistence type="predicted"/>
<keyword evidence="2" id="KW-1185">Reference proteome</keyword>
<dbReference type="RefSeq" id="WP_012995428.1">
    <property type="nucleotide sequence ID" value="NC_013921.1"/>
</dbReference>
<reference evidence="1" key="1">
    <citation type="submission" date="2010-02" db="EMBL/GenBank/DDBJ databases">
        <title>Complete sequence of Thermoanaerobacter italicus Ab9.</title>
        <authorList>
            <consortium name="US DOE Joint Genome Institute"/>
            <person name="Lucas S."/>
            <person name="Copeland A."/>
            <person name="Lapidus A."/>
            <person name="Cheng J.-F."/>
            <person name="Bruce D."/>
            <person name="Goodwin L."/>
            <person name="Pitluck S."/>
            <person name="Chertkov O."/>
            <person name="Detter J.C."/>
            <person name="Han C."/>
            <person name="Tapia R."/>
            <person name="Land M."/>
            <person name="Hauser L."/>
            <person name="Kyrpides N."/>
            <person name="Mikhailova N."/>
            <person name="Hemme C.L."/>
            <person name="Woyke T."/>
        </authorList>
    </citation>
    <scope>NUCLEOTIDE SEQUENCE [LARGE SCALE GENOMIC DNA]</scope>
    <source>
        <strain evidence="1">Ab9</strain>
    </source>
</reference>
<gene>
    <name evidence="1" type="ordered locus">Thit_1436</name>
</gene>
<dbReference type="OrthoDB" id="9810419at2"/>
<dbReference type="HOGENOM" id="CLU_041013_4_2_9"/>
<sequence length="93" mass="10653">MGGKRRKKAVALKYDVQDIAPKVVAKGQGFIADKILEKAQQQKLPIYKDEEVVEKLYNLEIQQYIPEDLYKIVAEILIFIGYLDKIAKNETNA</sequence>
<dbReference type="KEGG" id="tit:Thit_1436"/>
<protein>
    <submittedName>
        <fullName evidence="1">Flagellar protein FhlB-like protein</fullName>
    </submittedName>
</protein>
<dbReference type="InterPro" id="IPR006135">
    <property type="entry name" value="T3SS_substrate_exporter"/>
</dbReference>
<dbReference type="PANTHER" id="PTHR30531:SF12">
    <property type="entry name" value="FLAGELLAR BIOSYNTHETIC PROTEIN FLHB"/>
    <property type="match status" value="1"/>
</dbReference>
<dbReference type="Gene3D" id="3.40.1690.10">
    <property type="entry name" value="secretion proteins EscU"/>
    <property type="match status" value="1"/>
</dbReference>
<organism evidence="1 2">
    <name type="scientific">Thermoanaerobacter italicus (strain DSM 9252 / Ab9)</name>
    <dbReference type="NCBI Taxonomy" id="580331"/>
    <lineage>
        <taxon>Bacteria</taxon>
        <taxon>Bacillati</taxon>
        <taxon>Bacillota</taxon>
        <taxon>Clostridia</taxon>
        <taxon>Thermoanaerobacterales</taxon>
        <taxon>Thermoanaerobacteraceae</taxon>
        <taxon>Thermoanaerobacter</taxon>
    </lineage>
</organism>
<dbReference type="AlphaFoldDB" id="D3T390"/>
<evidence type="ECO:0000313" key="1">
    <source>
        <dbReference type="EMBL" id="ADD02692.1"/>
    </source>
</evidence>
<dbReference type="EMBL" id="CP001936">
    <property type="protein sequence ID" value="ADD02692.1"/>
    <property type="molecule type" value="Genomic_DNA"/>
</dbReference>
<evidence type="ECO:0000313" key="2">
    <source>
        <dbReference type="Proteomes" id="UP000001552"/>
    </source>
</evidence>
<name>D3T390_THEIA</name>
<dbReference type="InterPro" id="IPR029025">
    <property type="entry name" value="T3SS_substrate_exporter_C"/>
</dbReference>
<dbReference type="GO" id="GO:0009306">
    <property type="term" value="P:protein secretion"/>
    <property type="evidence" value="ECO:0007669"/>
    <property type="project" value="InterPro"/>
</dbReference>
<dbReference type="eggNOG" id="COG2257">
    <property type="taxonomic scope" value="Bacteria"/>
</dbReference>